<dbReference type="Pfam" id="PF13855">
    <property type="entry name" value="LRR_8"/>
    <property type="match status" value="1"/>
</dbReference>
<keyword evidence="3" id="KW-1003">Cell membrane</keyword>
<dbReference type="EMBL" id="CAXAMM010034119">
    <property type="protein sequence ID" value="CAK9072343.1"/>
    <property type="molecule type" value="Genomic_DNA"/>
</dbReference>
<name>A0ABP0P8G3_9DINO</name>
<evidence type="ECO:0000256" key="3">
    <source>
        <dbReference type="ARBA" id="ARBA00022475"/>
    </source>
</evidence>
<dbReference type="InterPro" id="IPR032675">
    <property type="entry name" value="LRR_dom_sf"/>
</dbReference>
<dbReference type="SUPFAM" id="SSF52058">
    <property type="entry name" value="L domain-like"/>
    <property type="match status" value="1"/>
</dbReference>
<dbReference type="InterPro" id="IPR003591">
    <property type="entry name" value="Leu-rich_rpt_typical-subtyp"/>
</dbReference>
<evidence type="ECO:0000256" key="9">
    <source>
        <dbReference type="ARBA" id="ARBA00023065"/>
    </source>
</evidence>
<evidence type="ECO:0000256" key="1">
    <source>
        <dbReference type="ARBA" id="ARBA00004162"/>
    </source>
</evidence>
<keyword evidence="11" id="KW-1015">Disulfide bond</keyword>
<keyword evidence="2" id="KW-0813">Transport</keyword>
<keyword evidence="13" id="KW-0808">Transferase</keyword>
<keyword evidence="4" id="KW-0433">Leucine-rich repeat</keyword>
<dbReference type="PANTHER" id="PTHR46473:SF23">
    <property type="entry name" value="GH08155P"/>
    <property type="match status" value="1"/>
</dbReference>
<evidence type="ECO:0000256" key="10">
    <source>
        <dbReference type="ARBA" id="ARBA00023136"/>
    </source>
</evidence>
<dbReference type="SMART" id="SM00369">
    <property type="entry name" value="LRR_TYP"/>
    <property type="match status" value="2"/>
</dbReference>
<evidence type="ECO:0000313" key="14">
    <source>
        <dbReference type="Proteomes" id="UP001642464"/>
    </source>
</evidence>
<evidence type="ECO:0000256" key="2">
    <source>
        <dbReference type="ARBA" id="ARBA00022448"/>
    </source>
</evidence>
<dbReference type="InterPro" id="IPR051432">
    <property type="entry name" value="KCNMA1_auxiliary"/>
</dbReference>
<evidence type="ECO:0000256" key="11">
    <source>
        <dbReference type="ARBA" id="ARBA00023157"/>
    </source>
</evidence>
<keyword evidence="9" id="KW-0406">Ion transport</keyword>
<accession>A0ABP0P8G3</accession>
<comment type="subcellular location">
    <subcellularLocation>
        <location evidence="1">Cell membrane</location>
        <topology evidence="1">Single-pass membrane protein</topology>
    </subcellularLocation>
</comment>
<evidence type="ECO:0000256" key="12">
    <source>
        <dbReference type="ARBA" id="ARBA00023303"/>
    </source>
</evidence>
<evidence type="ECO:0000256" key="6">
    <source>
        <dbReference type="ARBA" id="ARBA00022729"/>
    </source>
</evidence>
<dbReference type="Proteomes" id="UP001642464">
    <property type="component" value="Unassembled WGS sequence"/>
</dbReference>
<dbReference type="GO" id="GO:0016301">
    <property type="term" value="F:kinase activity"/>
    <property type="evidence" value="ECO:0007669"/>
    <property type="project" value="UniProtKB-KW"/>
</dbReference>
<keyword evidence="8" id="KW-1133">Transmembrane helix</keyword>
<sequence>NLKNNRLEHLDPNALSSLASSCQVLELDNNCLTQLPDTLSSMTQLRFLSLQHNQLTQIPSGLLTALLQLQDLHVQGNPIADPVFGAKSRRGRADVPLNPQGAALLAAIQDAYL</sequence>
<dbReference type="PROSITE" id="PS51450">
    <property type="entry name" value="LRR"/>
    <property type="match status" value="1"/>
</dbReference>
<evidence type="ECO:0000256" key="5">
    <source>
        <dbReference type="ARBA" id="ARBA00022692"/>
    </source>
</evidence>
<dbReference type="PANTHER" id="PTHR46473">
    <property type="entry name" value="GH08155P"/>
    <property type="match status" value="1"/>
</dbReference>
<keyword evidence="6" id="KW-0732">Signal</keyword>
<keyword evidence="14" id="KW-1185">Reference proteome</keyword>
<evidence type="ECO:0000256" key="7">
    <source>
        <dbReference type="ARBA" id="ARBA00022737"/>
    </source>
</evidence>
<reference evidence="13 14" key="1">
    <citation type="submission" date="2024-02" db="EMBL/GenBank/DDBJ databases">
        <authorList>
            <person name="Chen Y."/>
            <person name="Shah S."/>
            <person name="Dougan E. K."/>
            <person name="Thang M."/>
            <person name="Chan C."/>
        </authorList>
    </citation>
    <scope>NUCLEOTIDE SEQUENCE [LARGE SCALE GENOMIC DNA]</scope>
</reference>
<comment type="caution">
    <text evidence="13">The sequence shown here is derived from an EMBL/GenBank/DDBJ whole genome shotgun (WGS) entry which is preliminary data.</text>
</comment>
<keyword evidence="12" id="KW-0407">Ion channel</keyword>
<keyword evidence="10" id="KW-0472">Membrane</keyword>
<gene>
    <name evidence="13" type="ORF">SCF082_LOCUS35601</name>
</gene>
<protein>
    <submittedName>
        <fullName evidence="13">Probable serine/threonine-protein kinase roco9 (Ras of complex proteins and C-terminal of roc 9)</fullName>
    </submittedName>
</protein>
<dbReference type="Gene3D" id="3.80.10.10">
    <property type="entry name" value="Ribonuclease Inhibitor"/>
    <property type="match status" value="1"/>
</dbReference>
<organism evidence="13 14">
    <name type="scientific">Durusdinium trenchii</name>
    <dbReference type="NCBI Taxonomy" id="1381693"/>
    <lineage>
        <taxon>Eukaryota</taxon>
        <taxon>Sar</taxon>
        <taxon>Alveolata</taxon>
        <taxon>Dinophyceae</taxon>
        <taxon>Suessiales</taxon>
        <taxon>Symbiodiniaceae</taxon>
        <taxon>Durusdinium</taxon>
    </lineage>
</organism>
<keyword evidence="7" id="KW-0677">Repeat</keyword>
<evidence type="ECO:0000256" key="4">
    <source>
        <dbReference type="ARBA" id="ARBA00022614"/>
    </source>
</evidence>
<dbReference type="InterPro" id="IPR001611">
    <property type="entry name" value="Leu-rich_rpt"/>
</dbReference>
<proteinExistence type="predicted"/>
<evidence type="ECO:0000313" key="13">
    <source>
        <dbReference type="EMBL" id="CAK9072343.1"/>
    </source>
</evidence>
<evidence type="ECO:0000256" key="8">
    <source>
        <dbReference type="ARBA" id="ARBA00022989"/>
    </source>
</evidence>
<feature type="non-terminal residue" evidence="13">
    <location>
        <position position="113"/>
    </location>
</feature>
<keyword evidence="5" id="KW-0812">Transmembrane</keyword>
<feature type="non-terminal residue" evidence="13">
    <location>
        <position position="1"/>
    </location>
</feature>
<keyword evidence="13" id="KW-0418">Kinase</keyword>